<dbReference type="Proteomes" id="UP000249057">
    <property type="component" value="Unassembled WGS sequence"/>
</dbReference>
<gene>
    <name evidence="1" type="ORF">BO95DRAFT_439035</name>
</gene>
<keyword evidence="2" id="KW-1185">Reference proteome</keyword>
<organism evidence="1 2">
    <name type="scientific">Aspergillus brunneoviolaceus CBS 621.78</name>
    <dbReference type="NCBI Taxonomy" id="1450534"/>
    <lineage>
        <taxon>Eukaryota</taxon>
        <taxon>Fungi</taxon>
        <taxon>Dikarya</taxon>
        <taxon>Ascomycota</taxon>
        <taxon>Pezizomycotina</taxon>
        <taxon>Eurotiomycetes</taxon>
        <taxon>Eurotiomycetidae</taxon>
        <taxon>Eurotiales</taxon>
        <taxon>Aspergillaceae</taxon>
        <taxon>Aspergillus</taxon>
        <taxon>Aspergillus subgen. Circumdati</taxon>
    </lineage>
</organism>
<sequence length="77" mass="8256">MTGQIELSRVAPMYQIRQDEEGRIAMAMRGGSRGSGRGRGESFYQALGYVSGGITQSRSESGEQSGPAPHAASREHK</sequence>
<dbReference type="EMBL" id="KZ825316">
    <property type="protein sequence ID" value="RAH49831.1"/>
    <property type="molecule type" value="Genomic_DNA"/>
</dbReference>
<evidence type="ECO:0000313" key="2">
    <source>
        <dbReference type="Proteomes" id="UP000249057"/>
    </source>
</evidence>
<evidence type="ECO:0000313" key="1">
    <source>
        <dbReference type="EMBL" id="RAH49831.1"/>
    </source>
</evidence>
<protein>
    <submittedName>
        <fullName evidence="1">Uncharacterized protein</fullName>
    </submittedName>
</protein>
<accession>A0ACD1GL76</accession>
<proteinExistence type="predicted"/>
<reference evidence="1" key="1">
    <citation type="submission" date="2018-02" db="EMBL/GenBank/DDBJ databases">
        <title>The genomes of Aspergillus section Nigri reveals drivers in fungal speciation.</title>
        <authorList>
            <consortium name="DOE Joint Genome Institute"/>
            <person name="Vesth T.C."/>
            <person name="Nybo J."/>
            <person name="Theobald S."/>
            <person name="Brandl J."/>
            <person name="Frisvad J.C."/>
            <person name="Nielsen K.F."/>
            <person name="Lyhne E.K."/>
            <person name="Kogle M.E."/>
            <person name="Kuo A."/>
            <person name="Riley R."/>
            <person name="Clum A."/>
            <person name="Nolan M."/>
            <person name="Lipzen A."/>
            <person name="Salamov A."/>
            <person name="Henrissat B."/>
            <person name="Wiebenga A."/>
            <person name="De vries R.P."/>
            <person name="Grigoriev I.V."/>
            <person name="Mortensen U.H."/>
            <person name="Andersen M.R."/>
            <person name="Baker S.E."/>
        </authorList>
    </citation>
    <scope>NUCLEOTIDE SEQUENCE</scope>
    <source>
        <strain evidence="1">CBS 621.78</strain>
    </source>
</reference>
<name>A0ACD1GL76_9EURO</name>